<comment type="caution">
    <text evidence="6">The sequence shown here is derived from an EMBL/GenBank/DDBJ whole genome shotgun (WGS) entry which is preliminary data.</text>
</comment>
<dbReference type="Gene3D" id="3.30.565.10">
    <property type="entry name" value="Histidine kinase-like ATPase, C-terminal domain"/>
    <property type="match status" value="1"/>
</dbReference>
<evidence type="ECO:0000313" key="6">
    <source>
        <dbReference type="EMBL" id="PAU50451.1"/>
    </source>
</evidence>
<gene>
    <name evidence="6" type="ORF">CK936_02480</name>
</gene>
<sequence length="427" mass="46864">MNDLVCRPHVTVRWCRTLCGLTARRRTGRGHMQGHCSSRHSLGGQLEEEIPALVARYRDALEKADNPLGKLPELWEDTRSHADLILTRWARALDIPDEDESTGIAAALDLSGSSSLGTRRAISGVRLVDSLRALETLTHTALATAERFTADAPTEERHHVMGRAAQVLNRIGSQHTQAAVFGYDAHLLRQIDRVNTDERDRLARDIHDLLGNSLALAFRHLELYRLTAAGPGDPRRAHLSALDDALQEAVGFTRGLISGLRHGAPLISLEAELRDCAGALNFRGLPVRVTVSGDETWLPVAHRTELFLILREFLRNSFTHAAPKSISIDVCIKPNRVEAAAYDDGRGFDHDDTRIGNARHPEDRVGHQGGLVMMRERARELNGSCQLQSRPGAGTRLTLWLPLPEWHAAQGSGDSVVAGEPAGAPRS</sequence>
<feature type="domain" description="Histidine kinase/HSP90-like ATPase" evidence="4">
    <location>
        <begin position="303"/>
        <end position="404"/>
    </location>
</feature>
<name>A0A2A2DG29_9ACTN</name>
<dbReference type="GO" id="GO:0000155">
    <property type="term" value="F:phosphorelay sensor kinase activity"/>
    <property type="evidence" value="ECO:0007669"/>
    <property type="project" value="InterPro"/>
</dbReference>
<dbReference type="Proteomes" id="UP000218944">
    <property type="component" value="Unassembled WGS sequence"/>
</dbReference>
<dbReference type="AlphaFoldDB" id="A0A2A2DG29"/>
<evidence type="ECO:0008006" key="8">
    <source>
        <dbReference type="Google" id="ProtNLM"/>
    </source>
</evidence>
<dbReference type="GO" id="GO:0046983">
    <property type="term" value="F:protein dimerization activity"/>
    <property type="evidence" value="ECO:0007669"/>
    <property type="project" value="InterPro"/>
</dbReference>
<protein>
    <recommendedName>
        <fullName evidence="8">Oxygen sensor histidine kinase NreB</fullName>
    </recommendedName>
</protein>
<dbReference type="EMBL" id="NSJV01000049">
    <property type="protein sequence ID" value="PAU50451.1"/>
    <property type="molecule type" value="Genomic_DNA"/>
</dbReference>
<evidence type="ECO:0000256" key="3">
    <source>
        <dbReference type="ARBA" id="ARBA00023012"/>
    </source>
</evidence>
<keyword evidence="2" id="KW-0418">Kinase</keyword>
<dbReference type="SUPFAM" id="SSF55874">
    <property type="entry name" value="ATPase domain of HSP90 chaperone/DNA topoisomerase II/histidine kinase"/>
    <property type="match status" value="1"/>
</dbReference>
<dbReference type="InterPro" id="IPR036890">
    <property type="entry name" value="HATPase_C_sf"/>
</dbReference>
<keyword evidence="3" id="KW-0902">Two-component regulatory system</keyword>
<feature type="domain" description="Signal transduction histidine kinase subgroup 3 dimerisation and phosphoacceptor" evidence="5">
    <location>
        <begin position="198"/>
        <end position="263"/>
    </location>
</feature>
<dbReference type="Pfam" id="PF07730">
    <property type="entry name" value="HisKA_3"/>
    <property type="match status" value="1"/>
</dbReference>
<keyword evidence="7" id="KW-1185">Reference proteome</keyword>
<proteinExistence type="predicted"/>
<organism evidence="6 7">
    <name type="scientific">Streptomyces albireticuli</name>
    <dbReference type="NCBI Taxonomy" id="1940"/>
    <lineage>
        <taxon>Bacteria</taxon>
        <taxon>Bacillati</taxon>
        <taxon>Actinomycetota</taxon>
        <taxon>Actinomycetes</taxon>
        <taxon>Kitasatosporales</taxon>
        <taxon>Streptomycetaceae</taxon>
        <taxon>Streptomyces</taxon>
    </lineage>
</organism>
<keyword evidence="1" id="KW-0808">Transferase</keyword>
<accession>A0A2A2DG29</accession>
<evidence type="ECO:0000259" key="5">
    <source>
        <dbReference type="Pfam" id="PF07730"/>
    </source>
</evidence>
<dbReference type="Gene3D" id="1.20.5.1930">
    <property type="match status" value="1"/>
</dbReference>
<dbReference type="Pfam" id="PF02518">
    <property type="entry name" value="HATPase_c"/>
    <property type="match status" value="1"/>
</dbReference>
<evidence type="ECO:0000256" key="1">
    <source>
        <dbReference type="ARBA" id="ARBA00022679"/>
    </source>
</evidence>
<evidence type="ECO:0000256" key="2">
    <source>
        <dbReference type="ARBA" id="ARBA00022777"/>
    </source>
</evidence>
<reference evidence="6 7" key="1">
    <citation type="submission" date="2017-08" db="EMBL/GenBank/DDBJ databases">
        <title>Genome sequence of Streptomyces albireticuli NRRL B-1670.</title>
        <authorList>
            <person name="Graham D.E."/>
            <person name="Mahan K.M."/>
            <person name="Klingeman D.M."/>
            <person name="Hettich R.L."/>
            <person name="Parry R.J."/>
            <person name="Spain J.C."/>
        </authorList>
    </citation>
    <scope>NUCLEOTIDE SEQUENCE [LARGE SCALE GENOMIC DNA]</scope>
    <source>
        <strain evidence="6 7">NRRL B-1670</strain>
    </source>
</reference>
<dbReference type="GO" id="GO:0016020">
    <property type="term" value="C:membrane"/>
    <property type="evidence" value="ECO:0007669"/>
    <property type="project" value="InterPro"/>
</dbReference>
<dbReference type="CDD" id="cd16917">
    <property type="entry name" value="HATPase_UhpB-NarQ-NarX-like"/>
    <property type="match status" value="1"/>
</dbReference>
<dbReference type="InterPro" id="IPR003594">
    <property type="entry name" value="HATPase_dom"/>
</dbReference>
<evidence type="ECO:0000313" key="7">
    <source>
        <dbReference type="Proteomes" id="UP000218944"/>
    </source>
</evidence>
<dbReference type="PANTHER" id="PTHR24421">
    <property type="entry name" value="NITRATE/NITRITE SENSOR PROTEIN NARX-RELATED"/>
    <property type="match status" value="1"/>
</dbReference>
<dbReference type="InterPro" id="IPR011712">
    <property type="entry name" value="Sig_transdc_His_kin_sub3_dim/P"/>
</dbReference>
<evidence type="ECO:0000259" key="4">
    <source>
        <dbReference type="Pfam" id="PF02518"/>
    </source>
</evidence>
<dbReference type="InterPro" id="IPR050482">
    <property type="entry name" value="Sensor_HK_TwoCompSys"/>
</dbReference>